<feature type="signal peptide" evidence="2">
    <location>
        <begin position="1"/>
        <end position="29"/>
    </location>
</feature>
<dbReference type="InterPro" id="IPR030678">
    <property type="entry name" value="Peptide/Ni-bd"/>
</dbReference>
<feature type="domain" description="Solute-binding protein family 5" evidence="3">
    <location>
        <begin position="108"/>
        <end position="516"/>
    </location>
</feature>
<proteinExistence type="predicted"/>
<protein>
    <submittedName>
        <fullName evidence="4">Extracellular solute-binding protein</fullName>
    </submittedName>
</protein>
<dbReference type="PIRSF" id="PIRSF002741">
    <property type="entry name" value="MppA"/>
    <property type="match status" value="1"/>
</dbReference>
<dbReference type="Gene3D" id="3.40.190.10">
    <property type="entry name" value="Periplasmic binding protein-like II"/>
    <property type="match status" value="1"/>
</dbReference>
<dbReference type="GO" id="GO:0015833">
    <property type="term" value="P:peptide transport"/>
    <property type="evidence" value="ECO:0007669"/>
    <property type="project" value="TreeGrafter"/>
</dbReference>
<dbReference type="InterPro" id="IPR000914">
    <property type="entry name" value="SBP_5_dom"/>
</dbReference>
<evidence type="ECO:0000259" key="3">
    <source>
        <dbReference type="Pfam" id="PF00496"/>
    </source>
</evidence>
<dbReference type="InterPro" id="IPR039424">
    <property type="entry name" value="SBP_5"/>
</dbReference>
<dbReference type="GO" id="GO:0042884">
    <property type="term" value="P:microcin transport"/>
    <property type="evidence" value="ECO:0007669"/>
    <property type="project" value="TreeGrafter"/>
</dbReference>
<dbReference type="Proteomes" id="UP000054893">
    <property type="component" value="Unassembled WGS sequence"/>
</dbReference>
<evidence type="ECO:0000313" key="5">
    <source>
        <dbReference type="Proteomes" id="UP000054893"/>
    </source>
</evidence>
<evidence type="ECO:0000313" key="4">
    <source>
        <dbReference type="EMBL" id="SAL35147.1"/>
    </source>
</evidence>
<dbReference type="CDD" id="cd08497">
    <property type="entry name" value="MbnE-like"/>
    <property type="match status" value="1"/>
</dbReference>
<dbReference type="GO" id="GO:0043190">
    <property type="term" value="C:ATP-binding cassette (ABC) transporter complex"/>
    <property type="evidence" value="ECO:0007669"/>
    <property type="project" value="InterPro"/>
</dbReference>
<dbReference type="OrthoDB" id="9803988at2"/>
<dbReference type="EMBL" id="FCOC02000010">
    <property type="protein sequence ID" value="SAL35147.1"/>
    <property type="molecule type" value="Genomic_DNA"/>
</dbReference>
<keyword evidence="1 2" id="KW-0732">Signal</keyword>
<dbReference type="PANTHER" id="PTHR30290:SF64">
    <property type="entry name" value="ABC TRANSPORTER PERIPLASMIC BINDING PROTEIN"/>
    <property type="match status" value="1"/>
</dbReference>
<dbReference type="GO" id="GO:0030288">
    <property type="term" value="C:outer membrane-bounded periplasmic space"/>
    <property type="evidence" value="ECO:0007669"/>
    <property type="project" value="TreeGrafter"/>
</dbReference>
<dbReference type="RefSeq" id="WP_060856602.1">
    <property type="nucleotide sequence ID" value="NZ_FCOC02000010.1"/>
</dbReference>
<dbReference type="PANTHER" id="PTHR30290">
    <property type="entry name" value="PERIPLASMIC BINDING COMPONENT OF ABC TRANSPORTER"/>
    <property type="match status" value="1"/>
</dbReference>
<sequence length="619" mass="69501">MSNEVRAVRRRTFTTLALGMVLVVHGAFASPSIAQYDEPKYPAGFTHFDYADPDAPNDGDMNFQNYDELQSYDSMNPFLVRGAPAPDLKNLMFDTLMQRSWDELASEYPLIADDVNVAPDGKSATFHINPKARFSNGDAITAADVKYSFDTLASNQVSPIYNSQFANIAKATVLDRLTVRFDFREARRDAPLIAGDLWVFSPKWGMKPDGTRPSFDKIANVPPLASGAYLIEQRKNDKQITYARNPDYWAADLPSRRGMYRFKRITFRLFTDHYTSLEDFKAGHTDMRVEYSSGTWARKYVGKNIANGSLRRGLFPDGPAQMQGIFINTRKPQFADPRVRRALTLAFDYEWLNRLTFYGQYRRTGSYFQDSPFGATGVPDAKELALLEPYRPELPAAVFGPMLRQPDTTPPHSLRANLREAQALLNEAGWNYRDGALRDANGTAMSIEIMDDQPGMDGVIMPYVQQLQTLGIQAHMRELDSALYGKRMDAFDFDMTTYVYSPVTIPGGELTRRFGSAAASQPGSENFPGVRSKAADAMIDAALTANTLADLQTATHALDRVLINGYYIVPEYYAPNVRVGYKARMGYPKVLPNSYYAEDWLIDYWFVKPVATASTAPTH</sequence>
<feature type="chain" id="PRO_5007810444" evidence="2">
    <location>
        <begin position="30"/>
        <end position="619"/>
    </location>
</feature>
<dbReference type="Gene3D" id="3.10.105.10">
    <property type="entry name" value="Dipeptide-binding Protein, Domain 3"/>
    <property type="match status" value="1"/>
</dbReference>
<dbReference type="SUPFAM" id="SSF53850">
    <property type="entry name" value="Periplasmic binding protein-like II"/>
    <property type="match status" value="1"/>
</dbReference>
<evidence type="ECO:0000256" key="2">
    <source>
        <dbReference type="SAM" id="SignalP"/>
    </source>
</evidence>
<gene>
    <name evidence="4" type="ORF">AWB64_03454</name>
</gene>
<reference evidence="4 5" key="1">
    <citation type="submission" date="2016-01" db="EMBL/GenBank/DDBJ databases">
        <authorList>
            <person name="Oliw E.H."/>
        </authorList>
    </citation>
    <scope>NUCLEOTIDE SEQUENCE [LARGE SCALE GENOMIC DNA]</scope>
    <source>
        <strain evidence="4">LMG 22029</strain>
    </source>
</reference>
<organism evidence="4 5">
    <name type="scientific">Caballeronia sordidicola</name>
    <name type="common">Burkholderia sordidicola</name>
    <dbReference type="NCBI Taxonomy" id="196367"/>
    <lineage>
        <taxon>Bacteria</taxon>
        <taxon>Pseudomonadati</taxon>
        <taxon>Pseudomonadota</taxon>
        <taxon>Betaproteobacteria</taxon>
        <taxon>Burkholderiales</taxon>
        <taxon>Burkholderiaceae</taxon>
        <taxon>Caballeronia</taxon>
    </lineage>
</organism>
<accession>A0A158GTF6</accession>
<dbReference type="Pfam" id="PF00496">
    <property type="entry name" value="SBP_bac_5"/>
    <property type="match status" value="1"/>
</dbReference>
<name>A0A158GTF6_CABSO</name>
<dbReference type="GO" id="GO:1904680">
    <property type="term" value="F:peptide transmembrane transporter activity"/>
    <property type="evidence" value="ECO:0007669"/>
    <property type="project" value="TreeGrafter"/>
</dbReference>
<evidence type="ECO:0000256" key="1">
    <source>
        <dbReference type="ARBA" id="ARBA00022729"/>
    </source>
</evidence>
<dbReference type="AlphaFoldDB" id="A0A158GTF6"/>